<evidence type="ECO:0000256" key="3">
    <source>
        <dbReference type="ARBA" id="ARBA00022448"/>
    </source>
</evidence>
<dbReference type="InterPro" id="IPR038266">
    <property type="entry name" value="NapC/NirT_cytc_sf"/>
</dbReference>
<evidence type="ECO:0000256" key="2">
    <source>
        <dbReference type="ARBA" id="ARBA00007395"/>
    </source>
</evidence>
<proteinExistence type="inferred from homology"/>
<reference evidence="14 15" key="1">
    <citation type="submission" date="2015-07" db="EMBL/GenBank/DDBJ databases">
        <title>Isolation and Genomic Characterization of a Novel Halophilic Metal-Reducing Deltaproteobacterium from the Deep Subsurface.</title>
        <authorList>
            <person name="Badalamenti J.P."/>
            <person name="Summers Z.M."/>
            <person name="Gralnick J.A."/>
            <person name="Bond D.R."/>
        </authorList>
    </citation>
    <scope>NUCLEOTIDE SEQUENCE [LARGE SCALE GENOMIC DNA]</scope>
    <source>
        <strain evidence="14 15">WTL</strain>
    </source>
</reference>
<gene>
    <name evidence="14" type="primary">imcH</name>
    <name evidence="14" type="ORF">DSOUD_0207</name>
</gene>
<keyword evidence="6 12" id="KW-0812">Transmembrane</keyword>
<evidence type="ECO:0000256" key="1">
    <source>
        <dbReference type="ARBA" id="ARBA00004236"/>
    </source>
</evidence>
<dbReference type="InterPro" id="IPR005126">
    <property type="entry name" value="NapC/NirT_cyt_c_N"/>
</dbReference>
<keyword evidence="5" id="KW-0349">Heme</keyword>
<dbReference type="InterPro" id="IPR036280">
    <property type="entry name" value="Multihaem_cyt_sf"/>
</dbReference>
<protein>
    <submittedName>
        <fullName evidence="14">Putative inner membrane cytochrome H/N-terminal NapC/NirT cytochrome c family protein</fullName>
    </submittedName>
</protein>
<accession>A0A0M4DF04</accession>
<keyword evidence="15" id="KW-1185">Reference proteome</keyword>
<dbReference type="Proteomes" id="UP000057158">
    <property type="component" value="Chromosome"/>
</dbReference>
<keyword evidence="3" id="KW-0813">Transport</keyword>
<evidence type="ECO:0000256" key="12">
    <source>
        <dbReference type="SAM" id="Phobius"/>
    </source>
</evidence>
<evidence type="ECO:0000313" key="15">
    <source>
        <dbReference type="Proteomes" id="UP000057158"/>
    </source>
</evidence>
<name>A0A0M4DF04_9BACT</name>
<feature type="domain" description="NapC/NirT cytochrome c N-terminal" evidence="13">
    <location>
        <begin position="112"/>
        <end position="195"/>
    </location>
</feature>
<dbReference type="OrthoDB" id="9791652at2"/>
<feature type="transmembrane region" description="Helical" evidence="12">
    <location>
        <begin position="21"/>
        <end position="44"/>
    </location>
</feature>
<evidence type="ECO:0000256" key="10">
    <source>
        <dbReference type="ARBA" id="ARBA00023004"/>
    </source>
</evidence>
<dbReference type="Pfam" id="PF03264">
    <property type="entry name" value="Cytochrom_NNT"/>
    <property type="match status" value="1"/>
</dbReference>
<feature type="transmembrane region" description="Helical" evidence="12">
    <location>
        <begin position="107"/>
        <end position="130"/>
    </location>
</feature>
<evidence type="ECO:0000256" key="6">
    <source>
        <dbReference type="ARBA" id="ARBA00022692"/>
    </source>
</evidence>
<comment type="similarity">
    <text evidence="2">Belongs to the NapC/NirT/NrfH family.</text>
</comment>
<dbReference type="Gene3D" id="1.10.3820.10">
    <property type="entry name" value="Di-heme elbow motif domain"/>
    <property type="match status" value="1"/>
</dbReference>
<dbReference type="EMBL" id="CP010802">
    <property type="protein sequence ID" value="ALC15007.1"/>
    <property type="molecule type" value="Genomic_DNA"/>
</dbReference>
<sequence>MTLTDVIRSFFKGIARSRVSLIGAMITTVVFPFLLGSIIIDLLGMIENPYFGFAIYMIMGPTFIAGLVMVFLGLFFFKGKEEVRLFTLEYLRNHFTDQVGFNRLRKIIFVGVFLTCVNLFIFGLLGYSGYHYMESVGFCGQFCHTVMNPEHTAYQNSAHSRVTCVECHIGSGAQWFVKSKISGTRQLVAVALDTYPRPIKTPVHGLRPARDTCEECHRPEKFHGDKLVVKEKFLEDEENTQVKTVLLMKIGTAGDRAVSSHGIHWHVAPENSITYRSADYERMTIPEVTLNKADGSQVVYRTSDAEELLAQAEGEVRAMDCIDCHNRPSHVYLPAGKAIDNKILSGEIPVSLPYIKKKAMEVVAPSYASQDEAKTAIAEALNSWYQENYPDLVREQSKDLEDAIRGVQAAYAENVFPEMKIEWGTYTSHIGHDEDLGCFRCHDEEHQSDSGEAISMDCDTCHTILAEEEENPAILKELRGE</sequence>
<evidence type="ECO:0000259" key="13">
    <source>
        <dbReference type="Pfam" id="PF03264"/>
    </source>
</evidence>
<dbReference type="KEGG" id="des:DSOUD_0207"/>
<evidence type="ECO:0000256" key="9">
    <source>
        <dbReference type="ARBA" id="ARBA00022989"/>
    </source>
</evidence>
<organism evidence="14 15">
    <name type="scientific">Desulfuromonas soudanensis</name>
    <dbReference type="NCBI Taxonomy" id="1603606"/>
    <lineage>
        <taxon>Bacteria</taxon>
        <taxon>Pseudomonadati</taxon>
        <taxon>Thermodesulfobacteriota</taxon>
        <taxon>Desulfuromonadia</taxon>
        <taxon>Desulfuromonadales</taxon>
        <taxon>Desulfuromonadaceae</taxon>
        <taxon>Desulfuromonas</taxon>
    </lineage>
</organism>
<dbReference type="STRING" id="1603606.DSOUD_0207"/>
<dbReference type="GO" id="GO:0009061">
    <property type="term" value="P:anaerobic respiration"/>
    <property type="evidence" value="ECO:0007669"/>
    <property type="project" value="TreeGrafter"/>
</dbReference>
<dbReference type="SUPFAM" id="SSF48695">
    <property type="entry name" value="Multiheme cytochromes"/>
    <property type="match status" value="1"/>
</dbReference>
<feature type="transmembrane region" description="Helical" evidence="12">
    <location>
        <begin position="50"/>
        <end position="77"/>
    </location>
</feature>
<keyword evidence="10" id="KW-0408">Iron</keyword>
<keyword evidence="11 12" id="KW-0472">Membrane</keyword>
<evidence type="ECO:0000256" key="5">
    <source>
        <dbReference type="ARBA" id="ARBA00022617"/>
    </source>
</evidence>
<dbReference type="InterPro" id="IPR051174">
    <property type="entry name" value="Cytochrome_c-type_ET"/>
</dbReference>
<keyword evidence="4" id="KW-1003">Cell membrane</keyword>
<evidence type="ECO:0000256" key="8">
    <source>
        <dbReference type="ARBA" id="ARBA00022982"/>
    </source>
</evidence>
<evidence type="ECO:0000256" key="7">
    <source>
        <dbReference type="ARBA" id="ARBA00022723"/>
    </source>
</evidence>
<dbReference type="GO" id="GO:0046872">
    <property type="term" value="F:metal ion binding"/>
    <property type="evidence" value="ECO:0007669"/>
    <property type="project" value="UniProtKB-KW"/>
</dbReference>
<keyword evidence="8" id="KW-0249">Electron transport</keyword>
<dbReference type="RefSeq" id="WP_053549250.1">
    <property type="nucleotide sequence ID" value="NZ_CP010802.1"/>
</dbReference>
<evidence type="ECO:0000256" key="4">
    <source>
        <dbReference type="ARBA" id="ARBA00022475"/>
    </source>
</evidence>
<dbReference type="PANTHER" id="PTHR30333:SF1">
    <property type="entry name" value="CYTOCHROME C-TYPE PROTEIN NAPC"/>
    <property type="match status" value="1"/>
</dbReference>
<keyword evidence="7" id="KW-0479">Metal-binding</keyword>
<keyword evidence="9 12" id="KW-1133">Transmembrane helix</keyword>
<comment type="subcellular location">
    <subcellularLocation>
        <location evidence="1">Cell membrane</location>
    </subcellularLocation>
</comment>
<dbReference type="GO" id="GO:0005886">
    <property type="term" value="C:plasma membrane"/>
    <property type="evidence" value="ECO:0007669"/>
    <property type="project" value="UniProtKB-SubCell"/>
</dbReference>
<dbReference type="PATRIC" id="fig|1603606.3.peg.230"/>
<evidence type="ECO:0000256" key="11">
    <source>
        <dbReference type="ARBA" id="ARBA00023136"/>
    </source>
</evidence>
<dbReference type="GO" id="GO:0009055">
    <property type="term" value="F:electron transfer activity"/>
    <property type="evidence" value="ECO:0007669"/>
    <property type="project" value="TreeGrafter"/>
</dbReference>
<evidence type="ECO:0000313" key="14">
    <source>
        <dbReference type="EMBL" id="ALC15007.1"/>
    </source>
</evidence>
<dbReference type="AlphaFoldDB" id="A0A0M4DF04"/>
<dbReference type="PANTHER" id="PTHR30333">
    <property type="entry name" value="CYTOCHROME C-TYPE PROTEIN"/>
    <property type="match status" value="1"/>
</dbReference>